<dbReference type="InterPro" id="IPR036640">
    <property type="entry name" value="ABC1_TM_sf"/>
</dbReference>
<dbReference type="InterPro" id="IPR050835">
    <property type="entry name" value="ABC_transporter_sub-D"/>
</dbReference>
<gene>
    <name evidence="12" type="primary">ABC.YDDA</name>
    <name evidence="12" type="ORF">TSPGSL018_15221</name>
</gene>
<dbReference type="SUPFAM" id="SSF90123">
    <property type="entry name" value="ABC transporter transmembrane region"/>
    <property type="match status" value="1"/>
</dbReference>
<keyword evidence="6 9" id="KW-1133">Transmembrane helix</keyword>
<dbReference type="EMBL" id="GBEZ01007034">
    <property type="protein sequence ID" value="JAC78397.1"/>
    <property type="molecule type" value="Transcribed_RNA"/>
</dbReference>
<feature type="domain" description="ABC transmembrane type-1" evidence="11">
    <location>
        <begin position="92"/>
        <end position="372"/>
    </location>
</feature>
<evidence type="ECO:0000256" key="1">
    <source>
        <dbReference type="ARBA" id="ARBA00008575"/>
    </source>
</evidence>
<keyword evidence="7 9" id="KW-0472">Membrane</keyword>
<dbReference type="GO" id="GO:0016020">
    <property type="term" value="C:membrane"/>
    <property type="evidence" value="ECO:0007669"/>
    <property type="project" value="InterPro"/>
</dbReference>
<evidence type="ECO:0000259" key="11">
    <source>
        <dbReference type="PROSITE" id="PS50929"/>
    </source>
</evidence>
<dbReference type="Pfam" id="PF06472">
    <property type="entry name" value="ABC_membrane_2"/>
    <property type="match status" value="1"/>
</dbReference>
<evidence type="ECO:0000256" key="6">
    <source>
        <dbReference type="ARBA" id="ARBA00022989"/>
    </source>
</evidence>
<dbReference type="InterPro" id="IPR003593">
    <property type="entry name" value="AAA+_ATPase"/>
</dbReference>
<protein>
    <submittedName>
        <fullName evidence="12">Putative ATP-binding cassette transporter</fullName>
    </submittedName>
</protein>
<dbReference type="Pfam" id="PF00005">
    <property type="entry name" value="ABC_tran"/>
    <property type="match status" value="1"/>
</dbReference>
<dbReference type="GO" id="GO:0016887">
    <property type="term" value="F:ATP hydrolysis activity"/>
    <property type="evidence" value="ECO:0007669"/>
    <property type="project" value="InterPro"/>
</dbReference>
<evidence type="ECO:0000256" key="4">
    <source>
        <dbReference type="ARBA" id="ARBA00022741"/>
    </source>
</evidence>
<feature type="transmembrane region" description="Helical" evidence="9">
    <location>
        <begin position="123"/>
        <end position="148"/>
    </location>
</feature>
<name>A0A061RZQ9_9CHLO</name>
<reference evidence="12" key="1">
    <citation type="submission" date="2014-05" db="EMBL/GenBank/DDBJ databases">
        <title>The transcriptome of the halophilic microalga Tetraselmis sp. GSL018 isolated from the Great Salt Lake, Utah.</title>
        <authorList>
            <person name="Jinkerson R.E."/>
            <person name="D'Adamo S."/>
            <person name="Posewitz M.C."/>
        </authorList>
    </citation>
    <scope>NUCLEOTIDE SEQUENCE</scope>
    <source>
        <strain evidence="12">GSL018</strain>
    </source>
</reference>
<keyword evidence="4" id="KW-0547">Nucleotide-binding</keyword>
<dbReference type="PROSITE" id="PS50893">
    <property type="entry name" value="ABC_TRANSPORTER_2"/>
    <property type="match status" value="1"/>
</dbReference>
<proteinExistence type="inferred from homology"/>
<dbReference type="SUPFAM" id="SSF52540">
    <property type="entry name" value="P-loop containing nucleoside triphosphate hydrolases"/>
    <property type="match status" value="1"/>
</dbReference>
<evidence type="ECO:0000256" key="2">
    <source>
        <dbReference type="ARBA" id="ARBA00022448"/>
    </source>
</evidence>
<accession>A0A061RZQ9</accession>
<dbReference type="InterPro" id="IPR003439">
    <property type="entry name" value="ABC_transporter-like_ATP-bd"/>
</dbReference>
<dbReference type="CDD" id="cd03223">
    <property type="entry name" value="ABCD_peroxisomal_ALDP"/>
    <property type="match status" value="1"/>
</dbReference>
<feature type="transmembrane region" description="Helical" evidence="9">
    <location>
        <begin position="230"/>
        <end position="250"/>
    </location>
</feature>
<feature type="domain" description="ABC transporter" evidence="10">
    <location>
        <begin position="410"/>
        <end position="642"/>
    </location>
</feature>
<comment type="similarity">
    <text evidence="1">Belongs to the ABC transporter superfamily. ABCD family. Peroxisomal fatty acyl CoA transporter (TC 3.A.1.203) subfamily.</text>
</comment>
<dbReference type="InterPro" id="IPR027417">
    <property type="entry name" value="P-loop_NTPase"/>
</dbReference>
<sequence length="642" mass="71607">MPRASERSGETAPLCSETPKQDCSVRADSALQIESNTSQISSGRSMEGQHLEQEQWTWMRLGAFFPRWFQLVRGWYTGKSRKQAWLHAIPCVALAILKTFMIVRISYVQRSFSTNLSEKNQEGFYAAALDFVYIILVAAPLFAALGFTTSRLKVMWRKWMTEQLLGVYFKNEAYFQLKMDSAGIDNPDQRICDDIASFTDGSTVVIMTALDKVFQIFAVLHVLWKVSPELVVFIAAYSTIGTAVTVSGFGRQLMHLFYELLHREGDMRFALVRTAENAESIAFYGGASQEHATARERLETLVVITLRRIWWLTGLDLWTNCYSYATILAPSLMIGPRYFRGEVDFGTITQASFLFNRLLDALSVVVDRLGSLCNLAAETDRLHNLSRQLSARPVGLEAIVHKRSQDMHGLRMQDVAIQTPRGALTLASNLSFQVAPGQSLLVMGESGCGKSSIMRAVAGLWTGGAGVIETPQASDLFFLPQKPYMPQGSLRRQLLFPSGLCLPQAGGADPGGWLKSEPSDKDLLELLEEVHLAYLPGRVGGLDADLDWASMLSQGEQQRVAFLRLLLHRPQLAFLDEATSAVDTQIEAELYTALQRKCRCYISIGHRLQLLSYHTHVLLNTGPGKWKLLTTADYKPTASPLR</sequence>
<evidence type="ECO:0000256" key="7">
    <source>
        <dbReference type="ARBA" id="ARBA00023136"/>
    </source>
</evidence>
<evidence type="ECO:0000256" key="3">
    <source>
        <dbReference type="ARBA" id="ARBA00022692"/>
    </source>
</evidence>
<dbReference type="GO" id="GO:0005524">
    <property type="term" value="F:ATP binding"/>
    <property type="evidence" value="ECO:0007669"/>
    <property type="project" value="UniProtKB-KW"/>
</dbReference>
<dbReference type="SMART" id="SM00382">
    <property type="entry name" value="AAA"/>
    <property type="match status" value="1"/>
</dbReference>
<dbReference type="PROSITE" id="PS00211">
    <property type="entry name" value="ABC_TRANSPORTER_1"/>
    <property type="match status" value="1"/>
</dbReference>
<keyword evidence="5 12" id="KW-0067">ATP-binding</keyword>
<organism evidence="12">
    <name type="scientific">Tetraselmis sp. GSL018</name>
    <dbReference type="NCBI Taxonomy" id="582737"/>
    <lineage>
        <taxon>Eukaryota</taxon>
        <taxon>Viridiplantae</taxon>
        <taxon>Chlorophyta</taxon>
        <taxon>core chlorophytes</taxon>
        <taxon>Chlorodendrophyceae</taxon>
        <taxon>Chlorodendrales</taxon>
        <taxon>Chlorodendraceae</taxon>
        <taxon>Tetraselmis</taxon>
    </lineage>
</organism>
<keyword evidence="3 9" id="KW-0812">Transmembrane</keyword>
<evidence type="ECO:0000313" key="12">
    <source>
        <dbReference type="EMBL" id="JAC78397.1"/>
    </source>
</evidence>
<dbReference type="PROSITE" id="PS50929">
    <property type="entry name" value="ABC_TM1F"/>
    <property type="match status" value="1"/>
</dbReference>
<dbReference type="PANTHER" id="PTHR11384:SF55">
    <property type="entry name" value="ATP-BINDING CASSETTE TRANSPORTER"/>
    <property type="match status" value="1"/>
</dbReference>
<dbReference type="Gene3D" id="3.40.50.300">
    <property type="entry name" value="P-loop containing nucleotide triphosphate hydrolases"/>
    <property type="match status" value="1"/>
</dbReference>
<feature type="region of interest" description="Disordered" evidence="8">
    <location>
        <begin position="1"/>
        <end position="20"/>
    </location>
</feature>
<dbReference type="AlphaFoldDB" id="A0A061RZQ9"/>
<feature type="transmembrane region" description="Helical" evidence="9">
    <location>
        <begin position="84"/>
        <end position="103"/>
    </location>
</feature>
<evidence type="ECO:0000256" key="5">
    <source>
        <dbReference type="ARBA" id="ARBA00022840"/>
    </source>
</evidence>
<evidence type="ECO:0000259" key="10">
    <source>
        <dbReference type="PROSITE" id="PS50893"/>
    </source>
</evidence>
<dbReference type="PANTHER" id="PTHR11384">
    <property type="entry name" value="ATP-BINDING CASSETTE, SUB-FAMILY D MEMBER"/>
    <property type="match status" value="1"/>
</dbReference>
<dbReference type="GO" id="GO:0140359">
    <property type="term" value="F:ABC-type transporter activity"/>
    <property type="evidence" value="ECO:0007669"/>
    <property type="project" value="InterPro"/>
</dbReference>
<evidence type="ECO:0000256" key="9">
    <source>
        <dbReference type="SAM" id="Phobius"/>
    </source>
</evidence>
<dbReference type="Gene3D" id="1.20.1560.10">
    <property type="entry name" value="ABC transporter type 1, transmembrane domain"/>
    <property type="match status" value="1"/>
</dbReference>
<evidence type="ECO:0000256" key="8">
    <source>
        <dbReference type="SAM" id="MobiDB-lite"/>
    </source>
</evidence>
<dbReference type="InterPro" id="IPR017871">
    <property type="entry name" value="ABC_transporter-like_CS"/>
</dbReference>
<keyword evidence="2" id="KW-0813">Transport</keyword>
<dbReference type="InterPro" id="IPR011527">
    <property type="entry name" value="ABC1_TM_dom"/>
</dbReference>